<dbReference type="RefSeq" id="WP_133852458.1">
    <property type="nucleotide sequence ID" value="NZ_SNXZ01000005.1"/>
</dbReference>
<protein>
    <recommendedName>
        <fullName evidence="2">Anti-sigma factor antagonist</fullName>
    </recommendedName>
</protein>
<sequence length="117" mass="12304">MSDVDITAVPTRDALVLRLTGELDAVTSPSCRTSLSAVVAELPPPSLVVLDLRDVPFCGAAGARALAEFSADCYGRAVRVCLVAQPDSAVARIIDLVGLRDRVPVVGDPELATRRYA</sequence>
<dbReference type="InterPro" id="IPR002645">
    <property type="entry name" value="STAS_dom"/>
</dbReference>
<keyword evidence="5" id="KW-1185">Reference proteome</keyword>
<dbReference type="GO" id="GO:0043856">
    <property type="term" value="F:anti-sigma factor antagonist activity"/>
    <property type="evidence" value="ECO:0007669"/>
    <property type="project" value="InterPro"/>
</dbReference>
<comment type="caution">
    <text evidence="4">The sequence shown here is derived from an EMBL/GenBank/DDBJ whole genome shotgun (WGS) entry which is preliminary data.</text>
</comment>
<dbReference type="Gene3D" id="3.30.750.24">
    <property type="entry name" value="STAS domain"/>
    <property type="match status" value="1"/>
</dbReference>
<dbReference type="AlphaFoldDB" id="A0A4R6S8A3"/>
<evidence type="ECO:0000313" key="4">
    <source>
        <dbReference type="EMBL" id="TDP95076.1"/>
    </source>
</evidence>
<dbReference type="Pfam" id="PF01740">
    <property type="entry name" value="STAS"/>
    <property type="match status" value="1"/>
</dbReference>
<comment type="similarity">
    <text evidence="1 2">Belongs to the anti-sigma-factor antagonist family.</text>
</comment>
<evidence type="ECO:0000313" key="5">
    <source>
        <dbReference type="Proteomes" id="UP000295444"/>
    </source>
</evidence>
<dbReference type="NCBIfam" id="TIGR00377">
    <property type="entry name" value="ant_ant_sig"/>
    <property type="match status" value="1"/>
</dbReference>
<dbReference type="OrthoDB" id="3623954at2"/>
<proteinExistence type="inferred from homology"/>
<evidence type="ECO:0000256" key="1">
    <source>
        <dbReference type="ARBA" id="ARBA00009013"/>
    </source>
</evidence>
<dbReference type="InterPro" id="IPR036513">
    <property type="entry name" value="STAS_dom_sf"/>
</dbReference>
<evidence type="ECO:0000259" key="3">
    <source>
        <dbReference type="PROSITE" id="PS50801"/>
    </source>
</evidence>
<dbReference type="SUPFAM" id="SSF52091">
    <property type="entry name" value="SpoIIaa-like"/>
    <property type="match status" value="1"/>
</dbReference>
<dbReference type="EMBL" id="SNXZ01000005">
    <property type="protein sequence ID" value="TDP95076.1"/>
    <property type="molecule type" value="Genomic_DNA"/>
</dbReference>
<organism evidence="4 5">
    <name type="scientific">Labedaea rhizosphaerae</name>
    <dbReference type="NCBI Taxonomy" id="598644"/>
    <lineage>
        <taxon>Bacteria</taxon>
        <taxon>Bacillati</taxon>
        <taxon>Actinomycetota</taxon>
        <taxon>Actinomycetes</taxon>
        <taxon>Pseudonocardiales</taxon>
        <taxon>Pseudonocardiaceae</taxon>
        <taxon>Labedaea</taxon>
    </lineage>
</organism>
<name>A0A4R6S8A3_LABRH</name>
<dbReference type="InterPro" id="IPR003658">
    <property type="entry name" value="Anti-sigma_ant"/>
</dbReference>
<dbReference type="PROSITE" id="PS50801">
    <property type="entry name" value="STAS"/>
    <property type="match status" value="1"/>
</dbReference>
<evidence type="ECO:0000256" key="2">
    <source>
        <dbReference type="RuleBase" id="RU003749"/>
    </source>
</evidence>
<dbReference type="PANTHER" id="PTHR33495">
    <property type="entry name" value="ANTI-SIGMA FACTOR ANTAGONIST TM_1081-RELATED-RELATED"/>
    <property type="match status" value="1"/>
</dbReference>
<dbReference type="CDD" id="cd07043">
    <property type="entry name" value="STAS_anti-anti-sigma_factors"/>
    <property type="match status" value="1"/>
</dbReference>
<reference evidence="4 5" key="1">
    <citation type="submission" date="2019-03" db="EMBL/GenBank/DDBJ databases">
        <title>Genomic Encyclopedia of Type Strains, Phase IV (KMG-IV): sequencing the most valuable type-strain genomes for metagenomic binning, comparative biology and taxonomic classification.</title>
        <authorList>
            <person name="Goeker M."/>
        </authorList>
    </citation>
    <scope>NUCLEOTIDE SEQUENCE [LARGE SCALE GENOMIC DNA]</scope>
    <source>
        <strain evidence="4 5">DSM 45361</strain>
    </source>
</reference>
<dbReference type="PANTHER" id="PTHR33495:SF13">
    <property type="entry name" value="ANTI-SIGMA-F FACTOR ANTAGONIST RSFB"/>
    <property type="match status" value="1"/>
</dbReference>
<feature type="domain" description="STAS" evidence="3">
    <location>
        <begin position="4"/>
        <end position="117"/>
    </location>
</feature>
<dbReference type="Proteomes" id="UP000295444">
    <property type="component" value="Unassembled WGS sequence"/>
</dbReference>
<gene>
    <name evidence="4" type="ORF">EV186_105308</name>
</gene>
<accession>A0A4R6S8A3</accession>